<dbReference type="GeneID" id="24135815"/>
<evidence type="ECO:0000256" key="1">
    <source>
        <dbReference type="SAM" id="Coils"/>
    </source>
</evidence>
<reference evidence="2 3" key="1">
    <citation type="journal article" date="2013" name="PLoS Genet.">
        <title>Distinctive expansion of potential virulence genes in the genome of the oomycete fish pathogen Saprolegnia parasitica.</title>
        <authorList>
            <person name="Jiang R.H."/>
            <person name="de Bruijn I."/>
            <person name="Haas B.J."/>
            <person name="Belmonte R."/>
            <person name="Lobach L."/>
            <person name="Christie J."/>
            <person name="van den Ackerveken G."/>
            <person name="Bottin A."/>
            <person name="Bulone V."/>
            <person name="Diaz-Moreno S.M."/>
            <person name="Dumas B."/>
            <person name="Fan L."/>
            <person name="Gaulin E."/>
            <person name="Govers F."/>
            <person name="Grenville-Briggs L.J."/>
            <person name="Horner N.R."/>
            <person name="Levin J.Z."/>
            <person name="Mammella M."/>
            <person name="Meijer H.J."/>
            <person name="Morris P."/>
            <person name="Nusbaum C."/>
            <person name="Oome S."/>
            <person name="Phillips A.J."/>
            <person name="van Rooyen D."/>
            <person name="Rzeszutek E."/>
            <person name="Saraiva M."/>
            <person name="Secombes C.J."/>
            <person name="Seidl M.F."/>
            <person name="Snel B."/>
            <person name="Stassen J.H."/>
            <person name="Sykes S."/>
            <person name="Tripathy S."/>
            <person name="van den Berg H."/>
            <person name="Vega-Arreguin J.C."/>
            <person name="Wawra S."/>
            <person name="Young S.K."/>
            <person name="Zeng Q."/>
            <person name="Dieguez-Uribeondo J."/>
            <person name="Russ C."/>
            <person name="Tyler B.M."/>
            <person name="van West P."/>
        </authorList>
    </citation>
    <scope>NUCLEOTIDE SEQUENCE [LARGE SCALE GENOMIC DNA]</scope>
    <source>
        <strain evidence="2 3">CBS 223.65</strain>
    </source>
</reference>
<dbReference type="KEGG" id="spar:SPRG_13980"/>
<keyword evidence="1" id="KW-0175">Coiled coil</keyword>
<proteinExistence type="predicted"/>
<sequence>MSGGVQVETLAALRDFLDVVLLSLEATPPVPLSAQTTTTLLEKLKMTSKKLKTSESTALPAPSKLTAFDAYTYLTAQSYHGHVATTHKAPTHAALNSWHGKAATKHKPAKVQGTTTYKPYAAPMHHGHAAAPTKTPTYPASKHGQAKPAYKPAALQQETTTATGDVAVLLKRLDALEASNAALKATVVELEGKLEEHVERVTEITNDQESTNEQVEHKLHALDMTVKSHTKLTQIQESKIQTMSKTLKEHTTVINCVKYRK</sequence>
<dbReference type="AlphaFoldDB" id="A0A067BNV4"/>
<evidence type="ECO:0000313" key="2">
    <source>
        <dbReference type="EMBL" id="KDO20154.1"/>
    </source>
</evidence>
<evidence type="ECO:0000313" key="3">
    <source>
        <dbReference type="Proteomes" id="UP000030745"/>
    </source>
</evidence>
<accession>A0A067BNV4</accession>
<name>A0A067BNV4_SAPPC</name>
<dbReference type="EMBL" id="KK583322">
    <property type="protein sequence ID" value="KDO20154.1"/>
    <property type="molecule type" value="Genomic_DNA"/>
</dbReference>
<gene>
    <name evidence="2" type="ORF">SPRG_13980</name>
</gene>
<dbReference type="VEuPathDB" id="FungiDB:SPRG_13980"/>
<protein>
    <submittedName>
        <fullName evidence="2">Uncharacterized protein</fullName>
    </submittedName>
</protein>
<keyword evidence="3" id="KW-1185">Reference proteome</keyword>
<dbReference type="OMA" id="THKAPTH"/>
<dbReference type="RefSeq" id="XP_012209148.1">
    <property type="nucleotide sequence ID" value="XM_012353758.1"/>
</dbReference>
<dbReference type="Proteomes" id="UP000030745">
    <property type="component" value="Unassembled WGS sequence"/>
</dbReference>
<dbReference type="OrthoDB" id="10417007at2759"/>
<feature type="coiled-coil region" evidence="1">
    <location>
        <begin position="166"/>
        <end position="207"/>
    </location>
</feature>
<organism evidence="2 3">
    <name type="scientific">Saprolegnia parasitica (strain CBS 223.65)</name>
    <dbReference type="NCBI Taxonomy" id="695850"/>
    <lineage>
        <taxon>Eukaryota</taxon>
        <taxon>Sar</taxon>
        <taxon>Stramenopiles</taxon>
        <taxon>Oomycota</taxon>
        <taxon>Saprolegniomycetes</taxon>
        <taxon>Saprolegniales</taxon>
        <taxon>Saprolegniaceae</taxon>
        <taxon>Saprolegnia</taxon>
    </lineage>
</organism>